<evidence type="ECO:0000256" key="2">
    <source>
        <dbReference type="ARBA" id="ARBA00022695"/>
    </source>
</evidence>
<evidence type="ECO:0000259" key="3">
    <source>
        <dbReference type="Pfam" id="PF10620"/>
    </source>
</evidence>
<feature type="domain" description="Phosphoribosyl-dephospho-CoA transferase MdcG C-terminal" evidence="3">
    <location>
        <begin position="96"/>
        <end position="209"/>
    </location>
</feature>
<protein>
    <submittedName>
        <fullName evidence="5">Malonate decarboxylase holo-ACP synthase</fullName>
    </submittedName>
</protein>
<dbReference type="EMBL" id="JANUGX010000021">
    <property type="protein sequence ID" value="MCS0590875.1"/>
    <property type="molecule type" value="Genomic_DNA"/>
</dbReference>
<dbReference type="InterPro" id="IPR049180">
    <property type="entry name" value="MdcG_C"/>
</dbReference>
<comment type="caution">
    <text evidence="5">The sequence shown here is derived from an EMBL/GenBank/DDBJ whole genome shotgun (WGS) entry which is preliminary data.</text>
</comment>
<dbReference type="Pfam" id="PF10620">
    <property type="entry name" value="MdcG"/>
    <property type="match status" value="1"/>
</dbReference>
<keyword evidence="1" id="KW-0808">Transferase</keyword>
<evidence type="ECO:0000313" key="5">
    <source>
        <dbReference type="EMBL" id="MCS0590875.1"/>
    </source>
</evidence>
<dbReference type="InterPro" id="IPR048903">
    <property type="entry name" value="MdcG_N"/>
</dbReference>
<dbReference type="InterPro" id="IPR017557">
    <property type="entry name" value="Holo-ACP_synthase"/>
</dbReference>
<proteinExistence type="predicted"/>
<dbReference type="RefSeq" id="WP_258846650.1">
    <property type="nucleotide sequence ID" value="NZ_JANUGX010000021.1"/>
</dbReference>
<sequence>MASPHPHDLLFLRRAEAFEACACNARPGWLETAWLAQAPVVVRRALAGDGRVPIGVRGLERNQRCAGSIPVGEVARRITPQDLARAVRQAPERLEADAAALPCIAALLALAPRLQDLGLAWGPAGGVGFWLASRLPVLRPTSDLDLLVRAPQPLAPAQLAALCALQAYAGCCVDIQIDTGAGGFALMEFARGGKVMLKTDAGPVLVNDPWQRREAA</sequence>
<gene>
    <name evidence="5" type="ORF">NX782_16935</name>
</gene>
<dbReference type="NCBIfam" id="NF002332">
    <property type="entry name" value="PRK01293.1"/>
    <property type="match status" value="1"/>
</dbReference>
<keyword evidence="2" id="KW-0548">Nucleotidyltransferase</keyword>
<evidence type="ECO:0000256" key="1">
    <source>
        <dbReference type="ARBA" id="ARBA00022679"/>
    </source>
</evidence>
<keyword evidence="6" id="KW-1185">Reference proteome</keyword>
<dbReference type="NCBIfam" id="TIGR03135">
    <property type="entry name" value="malonate_mdcG"/>
    <property type="match status" value="1"/>
</dbReference>
<feature type="domain" description="Phosphoribosyl-dephospho-CoA transferase MdcG N-terminal" evidence="4">
    <location>
        <begin position="5"/>
        <end position="80"/>
    </location>
</feature>
<dbReference type="Pfam" id="PF20866">
    <property type="entry name" value="MdcG_N"/>
    <property type="match status" value="1"/>
</dbReference>
<accession>A0ABT2A9T2</accession>
<dbReference type="Proteomes" id="UP001205560">
    <property type="component" value="Unassembled WGS sequence"/>
</dbReference>
<organism evidence="5 6">
    <name type="scientific">Massilia norwichensis</name>
    <dbReference type="NCBI Taxonomy" id="1442366"/>
    <lineage>
        <taxon>Bacteria</taxon>
        <taxon>Pseudomonadati</taxon>
        <taxon>Pseudomonadota</taxon>
        <taxon>Betaproteobacteria</taxon>
        <taxon>Burkholderiales</taxon>
        <taxon>Oxalobacteraceae</taxon>
        <taxon>Telluria group</taxon>
        <taxon>Massilia</taxon>
    </lineage>
</organism>
<name>A0ABT2A9T2_9BURK</name>
<reference evidence="5 6" key="1">
    <citation type="submission" date="2022-08" db="EMBL/GenBank/DDBJ databases">
        <title>Reclassification of Massilia species as members of the genera Telluria, Duganella, Pseudoduganella, Mokoshia gen. nov. and Zemynaea gen. nov. using orthogonal and non-orthogonal genome-based approaches.</title>
        <authorList>
            <person name="Bowman J.P."/>
        </authorList>
    </citation>
    <scope>NUCLEOTIDE SEQUENCE [LARGE SCALE GENOMIC DNA]</scope>
    <source>
        <strain evidence="5 6">LMG 28164</strain>
    </source>
</reference>
<evidence type="ECO:0000313" key="6">
    <source>
        <dbReference type="Proteomes" id="UP001205560"/>
    </source>
</evidence>
<evidence type="ECO:0000259" key="4">
    <source>
        <dbReference type="Pfam" id="PF20866"/>
    </source>
</evidence>